<protein>
    <submittedName>
        <fullName evidence="1">Uncharacterized protein</fullName>
    </submittedName>
</protein>
<gene>
    <name evidence="1" type="ORF">ElyMa_001365400</name>
</gene>
<dbReference type="EMBL" id="BMAT01002704">
    <property type="protein sequence ID" value="GFS12183.1"/>
    <property type="molecule type" value="Genomic_DNA"/>
</dbReference>
<dbReference type="Proteomes" id="UP000762676">
    <property type="component" value="Unassembled WGS sequence"/>
</dbReference>
<evidence type="ECO:0000313" key="1">
    <source>
        <dbReference type="EMBL" id="GFS12183.1"/>
    </source>
</evidence>
<proteinExistence type="predicted"/>
<name>A0AAV4ING6_9GAST</name>
<accession>A0AAV4ING6</accession>
<evidence type="ECO:0000313" key="2">
    <source>
        <dbReference type="Proteomes" id="UP000762676"/>
    </source>
</evidence>
<sequence length="118" mass="13524">MSTIKNHKSSKRVPNTLYSANLLNSQSSGCGQSSCSRRSFTAYDSLRLFLHSSQAKKSVWRTFPDMLVQGLNPRSLGTQRRVSTTRPRRYPIQHDVAENLLEMLWQDLLYDVIVVTYS</sequence>
<reference evidence="1 2" key="1">
    <citation type="journal article" date="2021" name="Elife">
        <title>Chloroplast acquisition without the gene transfer in kleptoplastic sea slugs, Plakobranchus ocellatus.</title>
        <authorList>
            <person name="Maeda T."/>
            <person name="Takahashi S."/>
            <person name="Yoshida T."/>
            <person name="Shimamura S."/>
            <person name="Takaki Y."/>
            <person name="Nagai Y."/>
            <person name="Toyoda A."/>
            <person name="Suzuki Y."/>
            <person name="Arimoto A."/>
            <person name="Ishii H."/>
            <person name="Satoh N."/>
            <person name="Nishiyama T."/>
            <person name="Hasebe M."/>
            <person name="Maruyama T."/>
            <person name="Minagawa J."/>
            <person name="Obokata J."/>
            <person name="Shigenobu S."/>
        </authorList>
    </citation>
    <scope>NUCLEOTIDE SEQUENCE [LARGE SCALE GENOMIC DNA]</scope>
</reference>
<organism evidence="1 2">
    <name type="scientific">Elysia marginata</name>
    <dbReference type="NCBI Taxonomy" id="1093978"/>
    <lineage>
        <taxon>Eukaryota</taxon>
        <taxon>Metazoa</taxon>
        <taxon>Spiralia</taxon>
        <taxon>Lophotrochozoa</taxon>
        <taxon>Mollusca</taxon>
        <taxon>Gastropoda</taxon>
        <taxon>Heterobranchia</taxon>
        <taxon>Euthyneura</taxon>
        <taxon>Panpulmonata</taxon>
        <taxon>Sacoglossa</taxon>
        <taxon>Placobranchoidea</taxon>
        <taxon>Plakobranchidae</taxon>
        <taxon>Elysia</taxon>
    </lineage>
</organism>
<keyword evidence="2" id="KW-1185">Reference proteome</keyword>
<comment type="caution">
    <text evidence="1">The sequence shown here is derived from an EMBL/GenBank/DDBJ whole genome shotgun (WGS) entry which is preliminary data.</text>
</comment>
<dbReference type="AlphaFoldDB" id="A0AAV4ING6"/>